<keyword evidence="1" id="KW-0472">Membrane</keyword>
<dbReference type="EMBL" id="JACHZG010000001">
    <property type="protein sequence ID" value="MBB3326344.1"/>
    <property type="molecule type" value="Genomic_DNA"/>
</dbReference>
<keyword evidence="3" id="KW-1185">Reference proteome</keyword>
<reference evidence="2 3" key="1">
    <citation type="submission" date="2020-08" db="EMBL/GenBank/DDBJ databases">
        <title>Sequencing the genomes of 1000 actinobacteria strains.</title>
        <authorList>
            <person name="Klenk H.-P."/>
        </authorList>
    </citation>
    <scope>NUCLEOTIDE SEQUENCE [LARGE SCALE GENOMIC DNA]</scope>
    <source>
        <strain evidence="2 3">DSM 11053</strain>
    </source>
</reference>
<accession>A0A7W5P6B2</accession>
<dbReference type="AlphaFoldDB" id="A0A7W5P6B2"/>
<keyword evidence="1" id="KW-1133">Transmembrane helix</keyword>
<comment type="caution">
    <text evidence="2">The sequence shown here is derived from an EMBL/GenBank/DDBJ whole genome shotgun (WGS) entry which is preliminary data.</text>
</comment>
<sequence length="29" mass="2996">MAGLILGYGVSIWALALIVGDLFTVAYPA</sequence>
<organism evidence="2 3">
    <name type="scientific">Microlunatus antarcticus</name>
    <dbReference type="NCBI Taxonomy" id="53388"/>
    <lineage>
        <taxon>Bacteria</taxon>
        <taxon>Bacillati</taxon>
        <taxon>Actinomycetota</taxon>
        <taxon>Actinomycetes</taxon>
        <taxon>Propionibacteriales</taxon>
        <taxon>Propionibacteriaceae</taxon>
        <taxon>Microlunatus</taxon>
    </lineage>
</organism>
<protein>
    <submittedName>
        <fullName evidence="2">Uncharacterized protein</fullName>
    </submittedName>
</protein>
<proteinExistence type="predicted"/>
<feature type="transmembrane region" description="Helical" evidence="1">
    <location>
        <begin position="6"/>
        <end position="27"/>
    </location>
</feature>
<gene>
    <name evidence="2" type="ORF">FHX39_001288</name>
</gene>
<dbReference type="Proteomes" id="UP000565572">
    <property type="component" value="Unassembled WGS sequence"/>
</dbReference>
<evidence type="ECO:0000256" key="1">
    <source>
        <dbReference type="SAM" id="Phobius"/>
    </source>
</evidence>
<name>A0A7W5P6B2_9ACTN</name>
<evidence type="ECO:0000313" key="3">
    <source>
        <dbReference type="Proteomes" id="UP000565572"/>
    </source>
</evidence>
<keyword evidence="1" id="KW-0812">Transmembrane</keyword>
<evidence type="ECO:0000313" key="2">
    <source>
        <dbReference type="EMBL" id="MBB3326344.1"/>
    </source>
</evidence>